<feature type="compositionally biased region" description="Basic and acidic residues" evidence="1">
    <location>
        <begin position="53"/>
        <end position="70"/>
    </location>
</feature>
<feature type="compositionally biased region" description="Basic and acidic residues" evidence="1">
    <location>
        <begin position="159"/>
        <end position="168"/>
    </location>
</feature>
<comment type="caution">
    <text evidence="2">The sequence shown here is derived from an EMBL/GenBank/DDBJ whole genome shotgun (WGS) entry which is preliminary data.</text>
</comment>
<protein>
    <submittedName>
        <fullName evidence="2">Uncharacterized protein</fullName>
    </submittedName>
</protein>
<accession>A0AAD7FFB0</accession>
<keyword evidence="3" id="KW-1185">Reference proteome</keyword>
<feature type="compositionally biased region" description="Basic residues" evidence="1">
    <location>
        <begin position="1"/>
        <end position="10"/>
    </location>
</feature>
<organism evidence="2 3">
    <name type="scientific">Roridomyces roridus</name>
    <dbReference type="NCBI Taxonomy" id="1738132"/>
    <lineage>
        <taxon>Eukaryota</taxon>
        <taxon>Fungi</taxon>
        <taxon>Dikarya</taxon>
        <taxon>Basidiomycota</taxon>
        <taxon>Agaricomycotina</taxon>
        <taxon>Agaricomycetes</taxon>
        <taxon>Agaricomycetidae</taxon>
        <taxon>Agaricales</taxon>
        <taxon>Marasmiineae</taxon>
        <taxon>Mycenaceae</taxon>
        <taxon>Roridomyces</taxon>
    </lineage>
</organism>
<proteinExistence type="predicted"/>
<reference evidence="2" key="1">
    <citation type="submission" date="2023-03" db="EMBL/GenBank/DDBJ databases">
        <title>Massive genome expansion in bonnet fungi (Mycena s.s.) driven by repeated elements and novel gene families across ecological guilds.</title>
        <authorList>
            <consortium name="Lawrence Berkeley National Laboratory"/>
            <person name="Harder C.B."/>
            <person name="Miyauchi S."/>
            <person name="Viragh M."/>
            <person name="Kuo A."/>
            <person name="Thoen E."/>
            <person name="Andreopoulos B."/>
            <person name="Lu D."/>
            <person name="Skrede I."/>
            <person name="Drula E."/>
            <person name="Henrissat B."/>
            <person name="Morin E."/>
            <person name="Kohler A."/>
            <person name="Barry K."/>
            <person name="LaButti K."/>
            <person name="Morin E."/>
            <person name="Salamov A."/>
            <person name="Lipzen A."/>
            <person name="Mereny Z."/>
            <person name="Hegedus B."/>
            <person name="Baldrian P."/>
            <person name="Stursova M."/>
            <person name="Weitz H."/>
            <person name="Taylor A."/>
            <person name="Grigoriev I.V."/>
            <person name="Nagy L.G."/>
            <person name="Martin F."/>
            <person name="Kauserud H."/>
        </authorList>
    </citation>
    <scope>NUCLEOTIDE SEQUENCE</scope>
    <source>
        <strain evidence="2">9284</strain>
    </source>
</reference>
<dbReference type="AlphaFoldDB" id="A0AAD7FFB0"/>
<feature type="compositionally biased region" description="Basic and acidic residues" evidence="1">
    <location>
        <begin position="77"/>
        <end position="87"/>
    </location>
</feature>
<feature type="compositionally biased region" description="Basic and acidic residues" evidence="1">
    <location>
        <begin position="96"/>
        <end position="106"/>
    </location>
</feature>
<name>A0AAD7FFB0_9AGAR</name>
<evidence type="ECO:0000313" key="2">
    <source>
        <dbReference type="EMBL" id="KAJ7616615.1"/>
    </source>
</evidence>
<feature type="region of interest" description="Disordered" evidence="1">
    <location>
        <begin position="53"/>
        <end position="210"/>
    </location>
</feature>
<feature type="compositionally biased region" description="Polar residues" evidence="1">
    <location>
        <begin position="11"/>
        <end position="20"/>
    </location>
</feature>
<feature type="region of interest" description="Disordered" evidence="1">
    <location>
        <begin position="1"/>
        <end position="37"/>
    </location>
</feature>
<sequence length="251" mass="27661">MPHKRAKRSVRVQQRSQNGTDLAPGRGAQTQDDEALPKSFLRALNADKVRTEFRAKRKLRDEVGDGDGKKASKRRKVESVADAKIRPGETLGHFNKRIEADMRPLVRDAVQSSRATQRVAKKDKSSTPSTKPSNISSDTSATSKKPTKQPPPSTPPVDKYAHRPKEFLHTSSSAPRRLNDIAMAPPDLSASGFARKASSAKNGSGKKTKAEALLSPAQALQMAKAREEAVARYRELKEKRRREAGRQHGEI</sequence>
<dbReference type="Proteomes" id="UP001221142">
    <property type="component" value="Unassembled WGS sequence"/>
</dbReference>
<feature type="compositionally biased region" description="Low complexity" evidence="1">
    <location>
        <begin position="196"/>
        <end position="205"/>
    </location>
</feature>
<gene>
    <name evidence="2" type="ORF">FB45DRAFT_230838</name>
</gene>
<feature type="compositionally biased region" description="Low complexity" evidence="1">
    <location>
        <begin position="126"/>
        <end position="144"/>
    </location>
</feature>
<dbReference type="EMBL" id="JARKIF010000022">
    <property type="protein sequence ID" value="KAJ7616615.1"/>
    <property type="molecule type" value="Genomic_DNA"/>
</dbReference>
<evidence type="ECO:0000313" key="3">
    <source>
        <dbReference type="Proteomes" id="UP001221142"/>
    </source>
</evidence>
<evidence type="ECO:0000256" key="1">
    <source>
        <dbReference type="SAM" id="MobiDB-lite"/>
    </source>
</evidence>